<dbReference type="STRING" id="1227549.SAMN05444007_103404"/>
<dbReference type="InterPro" id="IPR032876">
    <property type="entry name" value="J_dom"/>
</dbReference>
<dbReference type="EMBL" id="FNYD01000003">
    <property type="protein sequence ID" value="SEJ13771.1"/>
    <property type="molecule type" value="Genomic_DNA"/>
</dbReference>
<evidence type="ECO:0000256" key="2">
    <source>
        <dbReference type="SAM" id="SignalP"/>
    </source>
</evidence>
<name>A0A1H6W9S3_9RHOB</name>
<feature type="chain" id="PRO_5011439755" evidence="2">
    <location>
        <begin position="23"/>
        <end position="1139"/>
    </location>
</feature>
<evidence type="ECO:0000313" key="5">
    <source>
        <dbReference type="Proteomes" id="UP000199379"/>
    </source>
</evidence>
<dbReference type="OrthoDB" id="7822067at2"/>
<dbReference type="Pfam" id="PF13550">
    <property type="entry name" value="Phage-tail_3"/>
    <property type="match status" value="1"/>
</dbReference>
<dbReference type="Gene3D" id="2.60.120.260">
    <property type="entry name" value="Galactose-binding domain-like"/>
    <property type="match status" value="1"/>
</dbReference>
<feature type="region of interest" description="Disordered" evidence="1">
    <location>
        <begin position="68"/>
        <end position="87"/>
    </location>
</feature>
<feature type="region of interest" description="Disordered" evidence="1">
    <location>
        <begin position="522"/>
        <end position="560"/>
    </location>
</feature>
<feature type="signal peptide" evidence="2">
    <location>
        <begin position="1"/>
        <end position="22"/>
    </location>
</feature>
<gene>
    <name evidence="4" type="ORF">SAMN05444007_103404</name>
</gene>
<proteinExistence type="predicted"/>
<dbReference type="SUPFAM" id="SSF110296">
    <property type="entry name" value="Oligoxyloglucan reducing end-specific cellobiohydrolase"/>
    <property type="match status" value="1"/>
</dbReference>
<feature type="compositionally biased region" description="Low complexity" evidence="1">
    <location>
        <begin position="522"/>
        <end position="531"/>
    </location>
</feature>
<sequence>MNFRKVFPWAVLAAIAASPVHADPITAAVTAIGGFFSTVGGTAVGGFLLRTAASVGLSALATALSPNKGQQQQRGISTSTTTAGGTQPQTVVLGRYATAGHHECPPMTHGLSGSDQVKYMTYVISLSDYLISDIAWVIVNGNRTRFTTQRADGDGYCGMTDNGGKYIDRAWLRWHDGTQTVADEMLVETYGGYERPWTEDHILTGVAYAAMTFKWDSGYTQFPEVLFEVDGAPLYDPRQDTSVGGDGDQIWDDVSTHAFTENPVVMIYNILRGLRLADGTLYGLGVDAEDLPLDRWVAAMNTCDEAASSGGGQRREKRYKAGIEFTLETEPLSVIEDLLKSCGGRVAECGGFWNISLGPAPFARAHIDDEDLIVSDPRETAPFRGLKDTYNSIHASHLDRYRNWVSRDAPTFYKDGWIQEDDGRSLVAELNLTTVTQYGQVQRLMQELVTDNRLMITHSLTLPPTALGLLPLDTLTWTSDEHGYEAKLFEIQSKVIDPATLNVKVALRERSPDEYVYEYYGGTDYEETPGYPEGIDDGSPDPEDNPTDEKYTDPVTGDPLSPVRPVASLGDVIALHDGAVSRSTDGGAEWVRLPGTFGPAREISAIDGQGFLVWTAGSEIAYSSALRRWNTLTPNGFSTESLAITNGDFEAGSLSGWTVNSGAPSVLDTAQPPQQGGKFYLASNEVFEAMQVVSLPPAVNTSKLFLRADVYSPDATAQIEVRSNWNGASYTLPDVRLYPEDPFNTNYQSDSLAEIRVSGDGASLIGDLINIEARIDTGDDERLGFRFKDIEGLRYWSGSVGNNISSQSDLIYISPPYGETLKDITINLSSPDRPGLSVQLEIPAGWRPPIGLNNVNPGYYSIDARHVSSQTHLSIPSLNPVGLIETRNASGLSIWETIEIELPSNLGAQVELFLRGSDGDYVDNVRAEVISEGDSSVRCIARDLAARRHLVATDTGIHAVVDGAASQLCETPFAADFLAGNDDMLVIASGADIAISEDNGASWSQHTAAGSVVDLHARPDAVAVLFDGSVISIAGAGLTEVSNLGSSHKLAYDARGRRWIAVSESGEVQSSADLAAWTPAPDMPISTAAGERTLIPLDIGRFIGRAGASKDLFWKDRASGSWSVGPSLTSQIRDMTEVK</sequence>
<feature type="domain" description="Tip attachment protein J" evidence="3">
    <location>
        <begin position="330"/>
        <end position="485"/>
    </location>
</feature>
<feature type="compositionally biased region" description="Low complexity" evidence="1">
    <location>
        <begin position="77"/>
        <end position="87"/>
    </location>
</feature>
<dbReference type="Proteomes" id="UP000199379">
    <property type="component" value="Unassembled WGS sequence"/>
</dbReference>
<evidence type="ECO:0000313" key="4">
    <source>
        <dbReference type="EMBL" id="SEJ13771.1"/>
    </source>
</evidence>
<organism evidence="4 5">
    <name type="scientific">Cribrihabitans marinus</name>
    <dbReference type="NCBI Taxonomy" id="1227549"/>
    <lineage>
        <taxon>Bacteria</taxon>
        <taxon>Pseudomonadati</taxon>
        <taxon>Pseudomonadota</taxon>
        <taxon>Alphaproteobacteria</taxon>
        <taxon>Rhodobacterales</taxon>
        <taxon>Paracoccaceae</taxon>
        <taxon>Cribrihabitans</taxon>
    </lineage>
</organism>
<keyword evidence="5" id="KW-1185">Reference proteome</keyword>
<feature type="compositionally biased region" description="Acidic residues" evidence="1">
    <location>
        <begin position="534"/>
        <end position="546"/>
    </location>
</feature>
<reference evidence="4 5" key="1">
    <citation type="submission" date="2016-10" db="EMBL/GenBank/DDBJ databases">
        <authorList>
            <person name="de Groot N.N."/>
        </authorList>
    </citation>
    <scope>NUCLEOTIDE SEQUENCE [LARGE SCALE GENOMIC DNA]</scope>
    <source>
        <strain evidence="4 5">DSM 29340</strain>
    </source>
</reference>
<keyword evidence="2" id="KW-0732">Signal</keyword>
<evidence type="ECO:0000256" key="1">
    <source>
        <dbReference type="SAM" id="MobiDB-lite"/>
    </source>
</evidence>
<dbReference type="AlphaFoldDB" id="A0A1H6W9S3"/>
<evidence type="ECO:0000259" key="3">
    <source>
        <dbReference type="Pfam" id="PF13550"/>
    </source>
</evidence>
<dbReference type="RefSeq" id="WP_092364120.1">
    <property type="nucleotide sequence ID" value="NZ_BMGV01000003.1"/>
</dbReference>
<protein>
    <submittedName>
        <fullName evidence="4">Putative phage tail protein</fullName>
    </submittedName>
</protein>
<accession>A0A1H6W9S3</accession>